<organism evidence="1 2">
    <name type="scientific">Peptostreptococcus russellii</name>
    <dbReference type="NCBI Taxonomy" id="215200"/>
    <lineage>
        <taxon>Bacteria</taxon>
        <taxon>Bacillati</taxon>
        <taxon>Bacillota</taxon>
        <taxon>Clostridia</taxon>
        <taxon>Peptostreptococcales</taxon>
        <taxon>Peptostreptococcaceae</taxon>
        <taxon>Peptostreptococcus</taxon>
    </lineage>
</organism>
<dbReference type="RefSeq" id="WP_091976258.1">
    <property type="nucleotide sequence ID" value="NZ_CAUWDX010000012.1"/>
</dbReference>
<dbReference type="EMBL" id="FODF01000048">
    <property type="protein sequence ID" value="SEN96969.1"/>
    <property type="molecule type" value="Genomic_DNA"/>
</dbReference>
<reference evidence="1 2" key="1">
    <citation type="submission" date="2016-10" db="EMBL/GenBank/DDBJ databases">
        <authorList>
            <person name="de Groot N.N."/>
        </authorList>
    </citation>
    <scope>NUCLEOTIDE SEQUENCE [LARGE SCALE GENOMIC DNA]</scope>
    <source>
        <strain evidence="1 2">Calf135</strain>
    </source>
</reference>
<evidence type="ECO:0000313" key="2">
    <source>
        <dbReference type="Proteomes" id="UP000199512"/>
    </source>
</evidence>
<accession>A0A1H8KVT6</accession>
<dbReference type="STRING" id="215200.SAMN05216454_1483"/>
<gene>
    <name evidence="1" type="ORF">SAMN05216454_1483</name>
</gene>
<dbReference type="Proteomes" id="UP000199512">
    <property type="component" value="Unassembled WGS sequence"/>
</dbReference>
<name>A0A1H8KVT6_9FIRM</name>
<protein>
    <submittedName>
        <fullName evidence="1">Uncharacterized protein</fullName>
    </submittedName>
</protein>
<dbReference type="AlphaFoldDB" id="A0A1H8KVT6"/>
<proteinExistence type="predicted"/>
<keyword evidence="2" id="KW-1185">Reference proteome</keyword>
<sequence length="77" mass="9446">MWIDNKVILDCRFRNLELGREYIVTELTVDKREVSNFRRRLKLIGINKYYLTFISRRGIRECFQNHNNIISLKEVKR</sequence>
<evidence type="ECO:0000313" key="1">
    <source>
        <dbReference type="EMBL" id="SEN96969.1"/>
    </source>
</evidence>